<dbReference type="EMBL" id="FTMP01000003">
    <property type="protein sequence ID" value="SIQ36874.1"/>
    <property type="molecule type" value="Genomic_DNA"/>
</dbReference>
<name>A0A1N6S701_AQUAC</name>
<dbReference type="AlphaFoldDB" id="A0A1N6S701"/>
<reference evidence="2 3" key="1">
    <citation type="submission" date="2017-01" db="EMBL/GenBank/DDBJ databases">
        <authorList>
            <person name="Mah S.A."/>
            <person name="Swanson W.J."/>
            <person name="Moy G.W."/>
            <person name="Vacquier V.D."/>
        </authorList>
    </citation>
    <scope>NUCLEOTIDE SEQUENCE [LARGE SCALE GENOMIC DNA]</scope>
    <source>
        <strain evidence="2 3">RU36E</strain>
    </source>
</reference>
<protein>
    <submittedName>
        <fullName evidence="2">Uncharacterized protein</fullName>
    </submittedName>
</protein>
<organism evidence="2 3">
    <name type="scientific">Aquipseudomonas alcaligenes</name>
    <name type="common">Pseudomonas alcaligenes</name>
    <dbReference type="NCBI Taxonomy" id="43263"/>
    <lineage>
        <taxon>Bacteria</taxon>
        <taxon>Pseudomonadati</taxon>
        <taxon>Pseudomonadota</taxon>
        <taxon>Gammaproteobacteria</taxon>
        <taxon>Pseudomonadales</taxon>
        <taxon>Pseudomonadaceae</taxon>
        <taxon>Aquipseudomonas</taxon>
    </lineage>
</organism>
<evidence type="ECO:0000313" key="2">
    <source>
        <dbReference type="EMBL" id="SIQ36874.1"/>
    </source>
</evidence>
<dbReference type="Proteomes" id="UP000185841">
    <property type="component" value="Unassembled WGS sequence"/>
</dbReference>
<keyword evidence="1" id="KW-1133">Transmembrane helix</keyword>
<feature type="transmembrane region" description="Helical" evidence="1">
    <location>
        <begin position="40"/>
        <end position="58"/>
    </location>
</feature>
<gene>
    <name evidence="2" type="ORF">SAMN05878282_103399</name>
</gene>
<feature type="transmembrane region" description="Helical" evidence="1">
    <location>
        <begin position="78"/>
        <end position="100"/>
    </location>
</feature>
<evidence type="ECO:0000313" key="3">
    <source>
        <dbReference type="Proteomes" id="UP000185841"/>
    </source>
</evidence>
<feature type="transmembrane region" description="Helical" evidence="1">
    <location>
        <begin position="213"/>
        <end position="233"/>
    </location>
</feature>
<accession>A0A1N6S701</accession>
<proteinExistence type="predicted"/>
<keyword evidence="1" id="KW-0812">Transmembrane</keyword>
<evidence type="ECO:0000256" key="1">
    <source>
        <dbReference type="SAM" id="Phobius"/>
    </source>
</evidence>
<sequence length="249" mass="28552">MSFFSRRKSPIEISEAVQNALLHPFIPEFSDYVQKIRRNCIAISSIILVMVYGKVTISSDLSTNGFKLVGLDDALVKFILLLLSIYWFIHFLWCAIDYFAEWQIRLTSVSASPYTFDGMGEDVAEGRDNTLVRWMIFNHQPAIRFSKELTSIRDLLNKSDLSDEEKMRISGAIESGIQAIQNSAQADPRTIKTIEQKLTRFERRWSFFKNSQSLRWLIVELITPLGLGALAIYELASIVLHPYLASIYQ</sequence>
<keyword evidence="1" id="KW-0472">Membrane</keyword>
<dbReference type="RefSeq" id="WP_076426346.1">
    <property type="nucleotide sequence ID" value="NZ_FTMP01000003.1"/>
</dbReference>